<accession>A0A7C6Z5I5</accession>
<evidence type="ECO:0000313" key="1">
    <source>
        <dbReference type="EMBL" id="HHY27711.1"/>
    </source>
</evidence>
<dbReference type="EMBL" id="DUTF01000289">
    <property type="protein sequence ID" value="HHY27711.1"/>
    <property type="molecule type" value="Genomic_DNA"/>
</dbReference>
<sequence length="88" mass="9849">MLFGQNNMLITTLFKSFALGTKLEVGVGNRYWVGDFAGCCDGVIILTKAQFRSNSCTPIIGTRRTVRIPIGEINFVSQGGHQKWPWKR</sequence>
<evidence type="ECO:0000313" key="2">
    <source>
        <dbReference type="Proteomes" id="UP000553059"/>
    </source>
</evidence>
<proteinExistence type="predicted"/>
<organism evidence="1 2">
    <name type="scientific">Desulfitobacterium dehalogenans</name>
    <dbReference type="NCBI Taxonomy" id="36854"/>
    <lineage>
        <taxon>Bacteria</taxon>
        <taxon>Bacillati</taxon>
        <taxon>Bacillota</taxon>
        <taxon>Clostridia</taxon>
        <taxon>Eubacteriales</taxon>
        <taxon>Desulfitobacteriaceae</taxon>
        <taxon>Desulfitobacterium</taxon>
    </lineage>
</organism>
<dbReference type="Proteomes" id="UP000553059">
    <property type="component" value="Unassembled WGS sequence"/>
</dbReference>
<dbReference type="AlphaFoldDB" id="A0A7C6Z5I5"/>
<reference evidence="1 2" key="1">
    <citation type="journal article" date="2020" name="Biotechnol. Biofuels">
        <title>New insights from the biogas microbiome by comprehensive genome-resolved metagenomics of nearly 1600 species originating from multiple anaerobic digesters.</title>
        <authorList>
            <person name="Campanaro S."/>
            <person name="Treu L."/>
            <person name="Rodriguez-R L.M."/>
            <person name="Kovalovszki A."/>
            <person name="Ziels R.M."/>
            <person name="Maus I."/>
            <person name="Zhu X."/>
            <person name="Kougias P.G."/>
            <person name="Basile A."/>
            <person name="Luo G."/>
            <person name="Schluter A."/>
            <person name="Konstantinidis K.T."/>
            <person name="Angelidaki I."/>
        </authorList>
    </citation>
    <scope>NUCLEOTIDE SEQUENCE [LARGE SCALE GENOMIC DNA]</scope>
    <source>
        <strain evidence="1">AS05jafATM_4</strain>
    </source>
</reference>
<protein>
    <submittedName>
        <fullName evidence="1">Uncharacterized protein</fullName>
    </submittedName>
</protein>
<comment type="caution">
    <text evidence="1">The sequence shown here is derived from an EMBL/GenBank/DDBJ whole genome shotgun (WGS) entry which is preliminary data.</text>
</comment>
<name>A0A7C6Z5I5_9FIRM</name>
<gene>
    <name evidence="1" type="ORF">GX523_13400</name>
</gene>